<protein>
    <submittedName>
        <fullName evidence="1">Uncharacterized protein</fullName>
    </submittedName>
</protein>
<name>A0A0E9QV29_ANGAN</name>
<evidence type="ECO:0000313" key="1">
    <source>
        <dbReference type="EMBL" id="JAH20796.1"/>
    </source>
</evidence>
<reference evidence="1" key="2">
    <citation type="journal article" date="2015" name="Fish Shellfish Immunol.">
        <title>Early steps in the European eel (Anguilla anguilla)-Vibrio vulnificus interaction in the gills: Role of the RtxA13 toxin.</title>
        <authorList>
            <person name="Callol A."/>
            <person name="Pajuelo D."/>
            <person name="Ebbesson L."/>
            <person name="Teles M."/>
            <person name="MacKenzie S."/>
            <person name="Amaro C."/>
        </authorList>
    </citation>
    <scope>NUCLEOTIDE SEQUENCE</scope>
</reference>
<organism evidence="1">
    <name type="scientific">Anguilla anguilla</name>
    <name type="common">European freshwater eel</name>
    <name type="synonym">Muraena anguilla</name>
    <dbReference type="NCBI Taxonomy" id="7936"/>
    <lineage>
        <taxon>Eukaryota</taxon>
        <taxon>Metazoa</taxon>
        <taxon>Chordata</taxon>
        <taxon>Craniata</taxon>
        <taxon>Vertebrata</taxon>
        <taxon>Euteleostomi</taxon>
        <taxon>Actinopterygii</taxon>
        <taxon>Neopterygii</taxon>
        <taxon>Teleostei</taxon>
        <taxon>Anguilliformes</taxon>
        <taxon>Anguillidae</taxon>
        <taxon>Anguilla</taxon>
    </lineage>
</organism>
<reference evidence="1" key="1">
    <citation type="submission" date="2014-11" db="EMBL/GenBank/DDBJ databases">
        <authorList>
            <person name="Amaro Gonzalez C."/>
        </authorList>
    </citation>
    <scope>NUCLEOTIDE SEQUENCE</scope>
</reference>
<dbReference type="EMBL" id="GBXM01087781">
    <property type="protein sequence ID" value="JAH20796.1"/>
    <property type="molecule type" value="Transcribed_RNA"/>
</dbReference>
<proteinExistence type="predicted"/>
<sequence length="33" mass="3997">MQSKPFRNYFYAHKITGYTQCSIYKVQLIAPWL</sequence>
<accession>A0A0E9QV29</accession>
<dbReference type="AlphaFoldDB" id="A0A0E9QV29"/>